<organism evidence="1">
    <name type="scientific">mine drainage metagenome</name>
    <dbReference type="NCBI Taxonomy" id="410659"/>
    <lineage>
        <taxon>unclassified sequences</taxon>
        <taxon>metagenomes</taxon>
        <taxon>ecological metagenomes</taxon>
    </lineage>
</organism>
<protein>
    <submittedName>
        <fullName evidence="1">Uncharacterized protein</fullName>
    </submittedName>
</protein>
<accession>A0A1J5P9P5</accession>
<name>A0A1J5P9P5_9ZZZZ</name>
<gene>
    <name evidence="1" type="ORF">GALL_504080</name>
</gene>
<dbReference type="AlphaFoldDB" id="A0A1J5P9P5"/>
<comment type="caution">
    <text evidence="1">The sequence shown here is derived from an EMBL/GenBank/DDBJ whole genome shotgun (WGS) entry which is preliminary data.</text>
</comment>
<reference evidence="1" key="1">
    <citation type="submission" date="2016-10" db="EMBL/GenBank/DDBJ databases">
        <title>Sequence of Gallionella enrichment culture.</title>
        <authorList>
            <person name="Poehlein A."/>
            <person name="Muehling M."/>
            <person name="Daniel R."/>
        </authorList>
    </citation>
    <scope>NUCLEOTIDE SEQUENCE</scope>
</reference>
<dbReference type="EMBL" id="MLJW01005562">
    <property type="protein sequence ID" value="OIQ68006.1"/>
    <property type="molecule type" value="Genomic_DNA"/>
</dbReference>
<sequence length="85" mass="9351">MVSLKVAHTTEFRRKNLGVYLYAPLQFGLPSRGLLCGRREFPGRGEAALQNSARTLLGPKSELRTSALRGSARVETFGNANWGMN</sequence>
<evidence type="ECO:0000313" key="1">
    <source>
        <dbReference type="EMBL" id="OIQ68006.1"/>
    </source>
</evidence>
<proteinExistence type="predicted"/>